<evidence type="ECO:0000256" key="3">
    <source>
        <dbReference type="ARBA" id="ARBA00022475"/>
    </source>
</evidence>
<evidence type="ECO:0000313" key="11">
    <source>
        <dbReference type="EMBL" id="SQB99625.1"/>
    </source>
</evidence>
<feature type="domain" description="Mechanosensitive ion channel MscS" evidence="8">
    <location>
        <begin position="103"/>
        <end position="170"/>
    </location>
</feature>
<sequence>MSAKILAFLEQSLPTLKQVGLIGLKVLVILVVSYYCALFASKKLHKILQRYDETLANFVHQVVFVCVMIIGVIMTLSNIGVQTTSILAVLGAAGVAIALALKDSLSSIASGILLIVLRPFIKGDNIEIGAISGKVESINIFNTTLLTGDGKVVILPNKNIANSNIINQSKNPNQRIEIQIQIANNHNAAHIKEIIQKVLQTHTTIKKSPKAFVGVIDFDTQKVVLCIRAWISKTQSVFDTKSEIIEKINAELYKKGLFEVSVLEVRVDSRI</sequence>
<evidence type="ECO:0000259" key="9">
    <source>
        <dbReference type="Pfam" id="PF21082"/>
    </source>
</evidence>
<dbReference type="InterPro" id="IPR010920">
    <property type="entry name" value="LSM_dom_sf"/>
</dbReference>
<dbReference type="Gene3D" id="2.30.30.60">
    <property type="match status" value="1"/>
</dbReference>
<feature type="transmembrane region" description="Helical" evidence="7">
    <location>
        <begin position="20"/>
        <end position="41"/>
    </location>
</feature>
<dbReference type="SUPFAM" id="SSF50182">
    <property type="entry name" value="Sm-like ribonucleoproteins"/>
    <property type="match status" value="1"/>
</dbReference>
<feature type="domain" description="Mechanosensitive ion channel transmembrane helices 2/3" evidence="10">
    <location>
        <begin position="63"/>
        <end position="102"/>
    </location>
</feature>
<keyword evidence="6 7" id="KW-0472">Membrane</keyword>
<dbReference type="SUPFAM" id="SSF82861">
    <property type="entry name" value="Mechanosensitive channel protein MscS (YggB), transmembrane region"/>
    <property type="match status" value="1"/>
</dbReference>
<dbReference type="Pfam" id="PF21082">
    <property type="entry name" value="MS_channel_3rd"/>
    <property type="match status" value="1"/>
</dbReference>
<feature type="domain" description="Mechanosensitive ion channel MscS C-terminal" evidence="9">
    <location>
        <begin position="176"/>
        <end position="256"/>
    </location>
</feature>
<evidence type="ECO:0000256" key="5">
    <source>
        <dbReference type="ARBA" id="ARBA00022989"/>
    </source>
</evidence>
<evidence type="ECO:0000313" key="12">
    <source>
        <dbReference type="Proteomes" id="UP000250166"/>
    </source>
</evidence>
<dbReference type="Gene3D" id="3.30.70.100">
    <property type="match status" value="1"/>
</dbReference>
<gene>
    <name evidence="11" type="primary">mscS</name>
    <name evidence="11" type="ORF">NCTC13102_01950</name>
</gene>
<dbReference type="PANTHER" id="PTHR30221">
    <property type="entry name" value="SMALL-CONDUCTANCE MECHANOSENSITIVE CHANNEL"/>
    <property type="match status" value="1"/>
</dbReference>
<evidence type="ECO:0000256" key="4">
    <source>
        <dbReference type="ARBA" id="ARBA00022692"/>
    </source>
</evidence>
<organism evidence="11 12">
    <name type="scientific">Helicobacter fennelliae</name>
    <dbReference type="NCBI Taxonomy" id="215"/>
    <lineage>
        <taxon>Bacteria</taxon>
        <taxon>Pseudomonadati</taxon>
        <taxon>Campylobacterota</taxon>
        <taxon>Epsilonproteobacteria</taxon>
        <taxon>Campylobacterales</taxon>
        <taxon>Helicobacteraceae</taxon>
        <taxon>Helicobacter</taxon>
    </lineage>
</organism>
<dbReference type="Gene3D" id="1.10.287.1260">
    <property type="match status" value="1"/>
</dbReference>
<dbReference type="Pfam" id="PF00924">
    <property type="entry name" value="MS_channel_2nd"/>
    <property type="match status" value="1"/>
</dbReference>
<dbReference type="EMBL" id="UAWL01000006">
    <property type="protein sequence ID" value="SQB99625.1"/>
    <property type="molecule type" value="Genomic_DNA"/>
</dbReference>
<feature type="transmembrane region" description="Helical" evidence="7">
    <location>
        <begin position="87"/>
        <end position="117"/>
    </location>
</feature>
<keyword evidence="4 7" id="KW-0812">Transmembrane</keyword>
<evidence type="ECO:0000259" key="10">
    <source>
        <dbReference type="Pfam" id="PF21088"/>
    </source>
</evidence>
<dbReference type="InterPro" id="IPR049278">
    <property type="entry name" value="MS_channel_C"/>
</dbReference>
<dbReference type="InterPro" id="IPR011014">
    <property type="entry name" value="MscS_channel_TM-2"/>
</dbReference>
<dbReference type="InterPro" id="IPR045275">
    <property type="entry name" value="MscS_archaea/bacteria_type"/>
</dbReference>
<feature type="transmembrane region" description="Helical" evidence="7">
    <location>
        <begin position="62"/>
        <end position="81"/>
    </location>
</feature>
<keyword evidence="5 7" id="KW-1133">Transmembrane helix</keyword>
<dbReference type="PANTHER" id="PTHR30221:SF1">
    <property type="entry name" value="SMALL-CONDUCTANCE MECHANOSENSITIVE CHANNEL"/>
    <property type="match status" value="1"/>
</dbReference>
<dbReference type="RefSeq" id="WP_023949239.1">
    <property type="nucleotide sequence ID" value="NZ_UAWL01000006.1"/>
</dbReference>
<dbReference type="Pfam" id="PF21088">
    <property type="entry name" value="MS_channel_1st"/>
    <property type="match status" value="1"/>
</dbReference>
<dbReference type="GO" id="GO:0005886">
    <property type="term" value="C:plasma membrane"/>
    <property type="evidence" value="ECO:0007669"/>
    <property type="project" value="UniProtKB-SubCell"/>
</dbReference>
<keyword evidence="3" id="KW-1003">Cell membrane</keyword>
<dbReference type="GO" id="GO:0008381">
    <property type="term" value="F:mechanosensitive monoatomic ion channel activity"/>
    <property type="evidence" value="ECO:0007669"/>
    <property type="project" value="InterPro"/>
</dbReference>
<evidence type="ECO:0000256" key="7">
    <source>
        <dbReference type="SAM" id="Phobius"/>
    </source>
</evidence>
<comment type="subcellular location">
    <subcellularLocation>
        <location evidence="1">Cell membrane</location>
        <topology evidence="1">Multi-pass membrane protein</topology>
    </subcellularLocation>
</comment>
<comment type="similarity">
    <text evidence="2">Belongs to the MscS (TC 1.A.23) family.</text>
</comment>
<proteinExistence type="inferred from homology"/>
<evidence type="ECO:0000259" key="8">
    <source>
        <dbReference type="Pfam" id="PF00924"/>
    </source>
</evidence>
<evidence type="ECO:0000256" key="1">
    <source>
        <dbReference type="ARBA" id="ARBA00004651"/>
    </source>
</evidence>
<evidence type="ECO:0000256" key="6">
    <source>
        <dbReference type="ARBA" id="ARBA00023136"/>
    </source>
</evidence>
<dbReference type="InterPro" id="IPR023408">
    <property type="entry name" value="MscS_beta-dom_sf"/>
</dbReference>
<dbReference type="InterPro" id="IPR011066">
    <property type="entry name" value="MscS_channel_C_sf"/>
</dbReference>
<dbReference type="SUPFAM" id="SSF82689">
    <property type="entry name" value="Mechanosensitive channel protein MscS (YggB), C-terminal domain"/>
    <property type="match status" value="1"/>
</dbReference>
<dbReference type="InterPro" id="IPR049142">
    <property type="entry name" value="MS_channel_1st"/>
</dbReference>
<name>A0A2X3BU54_9HELI</name>
<dbReference type="Proteomes" id="UP000250166">
    <property type="component" value="Unassembled WGS sequence"/>
</dbReference>
<evidence type="ECO:0000256" key="2">
    <source>
        <dbReference type="ARBA" id="ARBA00008017"/>
    </source>
</evidence>
<dbReference type="InterPro" id="IPR006685">
    <property type="entry name" value="MscS_channel_2nd"/>
</dbReference>
<accession>A0A2X3BU54</accession>
<reference evidence="11 12" key="1">
    <citation type="submission" date="2018-06" db="EMBL/GenBank/DDBJ databases">
        <authorList>
            <consortium name="Pathogen Informatics"/>
            <person name="Doyle S."/>
        </authorList>
    </citation>
    <scope>NUCLEOTIDE SEQUENCE [LARGE SCALE GENOMIC DNA]</scope>
    <source>
        <strain evidence="11 12">NCTC13102</strain>
    </source>
</reference>
<dbReference type="AlphaFoldDB" id="A0A2X3BU54"/>
<protein>
    <submittedName>
        <fullName evidence="11">Putative mechanosensitive ion channel</fullName>
    </submittedName>
</protein>